<reference evidence="1" key="2">
    <citation type="submission" date="2020-09" db="EMBL/GenBank/DDBJ databases">
        <authorList>
            <person name="Sun Q."/>
            <person name="Sedlacek I."/>
        </authorList>
    </citation>
    <scope>NUCLEOTIDE SEQUENCE</scope>
    <source>
        <strain evidence="1">CCM 7217</strain>
    </source>
</reference>
<reference evidence="1" key="1">
    <citation type="journal article" date="2014" name="Int. J. Syst. Evol. Microbiol.">
        <title>Complete genome sequence of Corynebacterium casei LMG S-19264T (=DSM 44701T), isolated from a smear-ripened cheese.</title>
        <authorList>
            <consortium name="US DOE Joint Genome Institute (JGI-PGF)"/>
            <person name="Walter F."/>
            <person name="Albersmeier A."/>
            <person name="Kalinowski J."/>
            <person name="Ruckert C."/>
        </authorList>
    </citation>
    <scope>NUCLEOTIDE SEQUENCE</scope>
    <source>
        <strain evidence="1">CCM 7217</strain>
    </source>
</reference>
<dbReference type="Proteomes" id="UP000646833">
    <property type="component" value="Unassembled WGS sequence"/>
</dbReference>
<dbReference type="AlphaFoldDB" id="A0A830EDG6"/>
<evidence type="ECO:0000313" key="1">
    <source>
        <dbReference type="EMBL" id="GGC72432.1"/>
    </source>
</evidence>
<evidence type="ECO:0000313" key="2">
    <source>
        <dbReference type="Proteomes" id="UP000646833"/>
    </source>
</evidence>
<accession>A0A830EDG6</accession>
<dbReference type="EMBL" id="BMCI01000010">
    <property type="protein sequence ID" value="GGC72432.1"/>
    <property type="molecule type" value="Genomic_DNA"/>
</dbReference>
<organism evidence="1 2">
    <name type="scientific">Haloferax sulfurifontis</name>
    <dbReference type="NCBI Taxonomy" id="255616"/>
    <lineage>
        <taxon>Archaea</taxon>
        <taxon>Methanobacteriati</taxon>
        <taxon>Methanobacteriota</taxon>
        <taxon>Stenosarchaea group</taxon>
        <taxon>Halobacteria</taxon>
        <taxon>Halobacteriales</taxon>
        <taxon>Haloferacaceae</taxon>
        <taxon>Haloferax</taxon>
    </lineage>
</organism>
<sequence>MTLYECPRCGTQTATNDTCVGAFELPPTLYCVHDDTKEAVKMDVLSKADVREEVMVDA</sequence>
<name>A0A830EDG6_9EURY</name>
<dbReference type="RefSeq" id="WP_161618815.1">
    <property type="nucleotide sequence ID" value="NZ_BMCI01000010.1"/>
</dbReference>
<protein>
    <submittedName>
        <fullName evidence="1">Uncharacterized protein</fullName>
    </submittedName>
</protein>
<proteinExistence type="predicted"/>
<gene>
    <name evidence="1" type="ORF">GCM10007209_37940</name>
</gene>
<comment type="caution">
    <text evidence="1">The sequence shown here is derived from an EMBL/GenBank/DDBJ whole genome shotgun (WGS) entry which is preliminary data.</text>
</comment>